<keyword evidence="10" id="KW-1185">Reference proteome</keyword>
<keyword evidence="7" id="KW-0472">Membrane</keyword>
<evidence type="ECO:0000256" key="1">
    <source>
        <dbReference type="ARBA" id="ARBA00004202"/>
    </source>
</evidence>
<dbReference type="Pfam" id="PF13476">
    <property type="entry name" value="AAA_23"/>
    <property type="match status" value="1"/>
</dbReference>
<protein>
    <submittedName>
        <fullName evidence="9">AAA family ATPase</fullName>
    </submittedName>
</protein>
<dbReference type="InterPro" id="IPR027417">
    <property type="entry name" value="P-loop_NTPase"/>
</dbReference>
<sequence>MLEKGMFQYIRSVELKKIDESISNEYPFSLKAVKELPRLDFHPNVTFLLGENGSGKSTLLEAIAINYGFNPEGGSKNFNFTTNDTHSKLSNYLRLAKGMVLAKDGYFLRAESFYNLATNIDDIGVTGHYGGASLHQQSHGESFMALLLNRFHGNGLYILDEPEAALSPTRQMALVARIHELVKNDSQFIIATHSPIVISYPHATIYNVEDGYATISYEETEHHQVMKSFMNNTKGMLDNLLSD</sequence>
<dbReference type="InterPro" id="IPR038729">
    <property type="entry name" value="Rad50/SbcC_AAA"/>
</dbReference>
<keyword evidence="2" id="KW-0813">Transport</keyword>
<proteinExistence type="predicted"/>
<keyword evidence="6" id="KW-0406">Ion transport</keyword>
<dbReference type="GO" id="GO:0005886">
    <property type="term" value="C:plasma membrane"/>
    <property type="evidence" value="ECO:0007669"/>
    <property type="project" value="UniProtKB-SubCell"/>
</dbReference>
<reference evidence="9 10" key="1">
    <citation type="submission" date="2016-09" db="EMBL/GenBank/DDBJ databases">
        <title>Draft genome sequence for the type strain of Desulfuribacillus alkaliarsenatis AHT28, an obligately anaerobic, sulfidogenic bacterium isolated from Russian soda lake sediments.</title>
        <authorList>
            <person name="Abin C.A."/>
            <person name="Hollibaugh J.T."/>
        </authorList>
    </citation>
    <scope>NUCLEOTIDE SEQUENCE [LARGE SCALE GENOMIC DNA]</scope>
    <source>
        <strain evidence="9 10">AHT28</strain>
    </source>
</reference>
<accession>A0A1E5G204</accession>
<name>A0A1E5G204_9FIRM</name>
<evidence type="ECO:0000256" key="3">
    <source>
        <dbReference type="ARBA" id="ARBA00022475"/>
    </source>
</evidence>
<dbReference type="SUPFAM" id="SSF52540">
    <property type="entry name" value="P-loop containing nucleoside triphosphate hydrolases"/>
    <property type="match status" value="1"/>
</dbReference>
<evidence type="ECO:0000256" key="5">
    <source>
        <dbReference type="ARBA" id="ARBA00023004"/>
    </source>
</evidence>
<keyword evidence="3" id="KW-1003">Cell membrane</keyword>
<gene>
    <name evidence="9" type="ORF">BHF68_07895</name>
</gene>
<dbReference type="GO" id="GO:0006302">
    <property type="term" value="P:double-strand break repair"/>
    <property type="evidence" value="ECO:0007669"/>
    <property type="project" value="InterPro"/>
</dbReference>
<evidence type="ECO:0000256" key="2">
    <source>
        <dbReference type="ARBA" id="ARBA00022448"/>
    </source>
</evidence>
<dbReference type="InterPro" id="IPR041685">
    <property type="entry name" value="AAA_GajA/Old/RecF-like"/>
</dbReference>
<dbReference type="InterPro" id="IPR003593">
    <property type="entry name" value="AAA+_ATPase"/>
</dbReference>
<dbReference type="Pfam" id="PF13175">
    <property type="entry name" value="AAA_15"/>
    <property type="match status" value="1"/>
</dbReference>
<evidence type="ECO:0000256" key="6">
    <source>
        <dbReference type="ARBA" id="ARBA00023065"/>
    </source>
</evidence>
<evidence type="ECO:0000259" key="8">
    <source>
        <dbReference type="SMART" id="SM00382"/>
    </source>
</evidence>
<dbReference type="EMBL" id="MIJE01000031">
    <property type="protein sequence ID" value="OEF96559.1"/>
    <property type="molecule type" value="Genomic_DNA"/>
</dbReference>
<dbReference type="RefSeq" id="WP_069643568.1">
    <property type="nucleotide sequence ID" value="NZ_MIJE01000031.1"/>
</dbReference>
<dbReference type="PANTHER" id="PTHR42771:SF2">
    <property type="entry name" value="IRON(3+)-HYDROXAMATE IMPORT ATP-BINDING PROTEIN FHUC"/>
    <property type="match status" value="1"/>
</dbReference>
<evidence type="ECO:0000313" key="9">
    <source>
        <dbReference type="EMBL" id="OEF96559.1"/>
    </source>
</evidence>
<dbReference type="GO" id="GO:0016887">
    <property type="term" value="F:ATP hydrolysis activity"/>
    <property type="evidence" value="ECO:0007669"/>
    <property type="project" value="InterPro"/>
</dbReference>
<evidence type="ECO:0000313" key="10">
    <source>
        <dbReference type="Proteomes" id="UP000094296"/>
    </source>
</evidence>
<dbReference type="InterPro" id="IPR051535">
    <property type="entry name" value="Siderophore_ABC-ATPase"/>
</dbReference>
<dbReference type="SMART" id="SM00382">
    <property type="entry name" value="AAA"/>
    <property type="match status" value="1"/>
</dbReference>
<dbReference type="PANTHER" id="PTHR42771">
    <property type="entry name" value="IRON(3+)-HYDROXAMATE IMPORT ATP-BINDING PROTEIN FHUC"/>
    <property type="match status" value="1"/>
</dbReference>
<dbReference type="Proteomes" id="UP000094296">
    <property type="component" value="Unassembled WGS sequence"/>
</dbReference>
<evidence type="ECO:0000256" key="7">
    <source>
        <dbReference type="ARBA" id="ARBA00023136"/>
    </source>
</evidence>
<dbReference type="STRING" id="766136.BHF68_07895"/>
<dbReference type="AlphaFoldDB" id="A0A1E5G204"/>
<comment type="subcellular location">
    <subcellularLocation>
        <location evidence="1">Cell membrane</location>
        <topology evidence="1">Peripheral membrane protein</topology>
    </subcellularLocation>
</comment>
<feature type="domain" description="AAA+ ATPase" evidence="8">
    <location>
        <begin position="42"/>
        <end position="211"/>
    </location>
</feature>
<dbReference type="GO" id="GO:0006826">
    <property type="term" value="P:iron ion transport"/>
    <property type="evidence" value="ECO:0007669"/>
    <property type="project" value="UniProtKB-KW"/>
</dbReference>
<comment type="caution">
    <text evidence="9">The sequence shown here is derived from an EMBL/GenBank/DDBJ whole genome shotgun (WGS) entry which is preliminary data.</text>
</comment>
<dbReference type="Gene3D" id="3.40.50.300">
    <property type="entry name" value="P-loop containing nucleotide triphosphate hydrolases"/>
    <property type="match status" value="2"/>
</dbReference>
<evidence type="ECO:0000256" key="4">
    <source>
        <dbReference type="ARBA" id="ARBA00022496"/>
    </source>
</evidence>
<keyword evidence="5" id="KW-0408">Iron</keyword>
<organism evidence="9 10">
    <name type="scientific">Desulfuribacillus alkaliarsenatis</name>
    <dbReference type="NCBI Taxonomy" id="766136"/>
    <lineage>
        <taxon>Bacteria</taxon>
        <taxon>Bacillati</taxon>
        <taxon>Bacillota</taxon>
        <taxon>Desulfuribacillia</taxon>
        <taxon>Desulfuribacillales</taxon>
        <taxon>Desulfuribacillaceae</taxon>
        <taxon>Desulfuribacillus</taxon>
    </lineage>
</organism>
<keyword evidence="4" id="KW-0410">Iron transport</keyword>